<dbReference type="Gene3D" id="3.30.70.1230">
    <property type="entry name" value="Nucleotide cyclase"/>
    <property type="match status" value="1"/>
</dbReference>
<evidence type="ECO:0000313" key="2">
    <source>
        <dbReference type="Proteomes" id="UP000199340"/>
    </source>
</evidence>
<evidence type="ECO:0000313" key="1">
    <source>
        <dbReference type="EMBL" id="SDI00008.1"/>
    </source>
</evidence>
<dbReference type="OrthoDB" id="7210707at2"/>
<proteinExistence type="predicted"/>
<dbReference type="RefSeq" id="WP_139170453.1">
    <property type="nucleotide sequence ID" value="NZ_FNEB01000001.1"/>
</dbReference>
<name>A0A1G8H016_9RHOB</name>
<dbReference type="AlphaFoldDB" id="A0A1G8H016"/>
<gene>
    <name evidence="1" type="ORF">SAMN05421850_101300</name>
</gene>
<keyword evidence="2" id="KW-1185">Reference proteome</keyword>
<dbReference type="EMBL" id="FNEB01000001">
    <property type="protein sequence ID" value="SDI00008.1"/>
    <property type="molecule type" value="Genomic_DNA"/>
</dbReference>
<protein>
    <recommendedName>
        <fullName evidence="3">SatD family (SatD)</fullName>
    </recommendedName>
</protein>
<sequence>MGFTRATAETEFAAVLTGDLRQSRKIDANALQTAMSCIESAAEDIARDTALTLRFDRHRGDGWQIYLPHAEPALRAALRIVAALKAQTGLSTRIAIGIGQAILPPDGDLGAASGEAFIGAGDMLDGMERNQNLAIDWRCGPFIPALVGLLDWQSQQWTAPQAEALFEALRSQAPTQEEIAGKFGVSRQAIQLRLAATGLSALREALTAYETHIQHVWETHR</sequence>
<dbReference type="Proteomes" id="UP000199340">
    <property type="component" value="Unassembled WGS sequence"/>
</dbReference>
<dbReference type="STRING" id="490829.SAMN05421850_101300"/>
<accession>A0A1G8H016</accession>
<reference evidence="1 2" key="1">
    <citation type="submission" date="2016-10" db="EMBL/GenBank/DDBJ databases">
        <authorList>
            <person name="de Groot N.N."/>
        </authorList>
    </citation>
    <scope>NUCLEOTIDE SEQUENCE [LARGE SCALE GENOMIC DNA]</scope>
    <source>
        <strain evidence="1 2">DSM 28010</strain>
    </source>
</reference>
<organism evidence="1 2">
    <name type="scientific">Lutimaribacter saemankumensis</name>
    <dbReference type="NCBI Taxonomy" id="490829"/>
    <lineage>
        <taxon>Bacteria</taxon>
        <taxon>Pseudomonadati</taxon>
        <taxon>Pseudomonadota</taxon>
        <taxon>Alphaproteobacteria</taxon>
        <taxon>Rhodobacterales</taxon>
        <taxon>Roseobacteraceae</taxon>
        <taxon>Lutimaribacter</taxon>
    </lineage>
</organism>
<evidence type="ECO:0008006" key="3">
    <source>
        <dbReference type="Google" id="ProtNLM"/>
    </source>
</evidence>
<dbReference type="InterPro" id="IPR029787">
    <property type="entry name" value="Nucleotide_cyclase"/>
</dbReference>